<dbReference type="Gene3D" id="2.20.100.10">
    <property type="entry name" value="Thrombospondin type-1 (TSP1) repeat"/>
    <property type="match status" value="1"/>
</dbReference>
<dbReference type="OrthoDB" id="5948003at2759"/>
<dbReference type="Proteomes" id="UP000410492">
    <property type="component" value="Unassembled WGS sequence"/>
</dbReference>
<dbReference type="SMART" id="SM00209">
    <property type="entry name" value="TSP1"/>
    <property type="match status" value="1"/>
</dbReference>
<protein>
    <recommendedName>
        <fullName evidence="3">ADAMTS cysteine-rich domain-containing protein</fullName>
    </recommendedName>
</protein>
<gene>
    <name evidence="1" type="ORF">CALMAC_LOCUS15096</name>
</gene>
<evidence type="ECO:0008006" key="3">
    <source>
        <dbReference type="Google" id="ProtNLM"/>
    </source>
</evidence>
<evidence type="ECO:0000313" key="1">
    <source>
        <dbReference type="EMBL" id="VEN56104.1"/>
    </source>
</evidence>
<dbReference type="PROSITE" id="PS50092">
    <property type="entry name" value="TSP1"/>
    <property type="match status" value="1"/>
</dbReference>
<dbReference type="InterPro" id="IPR036383">
    <property type="entry name" value="TSP1_rpt_sf"/>
</dbReference>
<proteinExistence type="predicted"/>
<evidence type="ECO:0000313" key="2">
    <source>
        <dbReference type="Proteomes" id="UP000410492"/>
    </source>
</evidence>
<dbReference type="AlphaFoldDB" id="A0A653D7E5"/>
<dbReference type="Pfam" id="PF19030">
    <property type="entry name" value="TSP1_ADAMTS"/>
    <property type="match status" value="1"/>
</dbReference>
<dbReference type="EMBL" id="CAACVG010010574">
    <property type="protein sequence ID" value="VEN56104.1"/>
    <property type="molecule type" value="Genomic_DNA"/>
</dbReference>
<sequence>MEASEELLLPGLYHTQPLVQPYPPPPVPERLIGEQNVPTEARFIPDEWGPCSVTCGEGIKKRNVFCKIFLEFSRTIAKLPDKQCSGPKPVEEEKCFMDHCDVADKMGVDVKDDPYTRIAGKVVLVEGAGLHPLQRHLPRRYPGDDSELRPG</sequence>
<dbReference type="InterPro" id="IPR000884">
    <property type="entry name" value="TSP1_rpt"/>
</dbReference>
<accession>A0A653D7E5</accession>
<keyword evidence="2" id="KW-1185">Reference proteome</keyword>
<dbReference type="SUPFAM" id="SSF82895">
    <property type="entry name" value="TSP-1 type 1 repeat"/>
    <property type="match status" value="1"/>
</dbReference>
<name>A0A653D7E5_CALMS</name>
<organism evidence="1 2">
    <name type="scientific">Callosobruchus maculatus</name>
    <name type="common">Southern cowpea weevil</name>
    <name type="synonym">Pulse bruchid</name>
    <dbReference type="NCBI Taxonomy" id="64391"/>
    <lineage>
        <taxon>Eukaryota</taxon>
        <taxon>Metazoa</taxon>
        <taxon>Ecdysozoa</taxon>
        <taxon>Arthropoda</taxon>
        <taxon>Hexapoda</taxon>
        <taxon>Insecta</taxon>
        <taxon>Pterygota</taxon>
        <taxon>Neoptera</taxon>
        <taxon>Endopterygota</taxon>
        <taxon>Coleoptera</taxon>
        <taxon>Polyphaga</taxon>
        <taxon>Cucujiformia</taxon>
        <taxon>Chrysomeloidea</taxon>
        <taxon>Chrysomelidae</taxon>
        <taxon>Bruchinae</taxon>
        <taxon>Bruchini</taxon>
        <taxon>Callosobruchus</taxon>
    </lineage>
</organism>
<reference evidence="1 2" key="1">
    <citation type="submission" date="2019-01" db="EMBL/GenBank/DDBJ databases">
        <authorList>
            <person name="Sayadi A."/>
        </authorList>
    </citation>
    <scope>NUCLEOTIDE SEQUENCE [LARGE SCALE GENOMIC DNA]</scope>
</reference>